<keyword evidence="3" id="KW-1185">Reference proteome</keyword>
<dbReference type="PROSITE" id="PS51257">
    <property type="entry name" value="PROKAR_LIPOPROTEIN"/>
    <property type="match status" value="1"/>
</dbReference>
<dbReference type="KEGG" id="peh:Spb1_03200"/>
<keyword evidence="1" id="KW-0732">Signal</keyword>
<organism evidence="2 3">
    <name type="scientific">Planctopirus ephydatiae</name>
    <dbReference type="NCBI Taxonomy" id="2528019"/>
    <lineage>
        <taxon>Bacteria</taxon>
        <taxon>Pseudomonadati</taxon>
        <taxon>Planctomycetota</taxon>
        <taxon>Planctomycetia</taxon>
        <taxon>Planctomycetales</taxon>
        <taxon>Planctomycetaceae</taxon>
        <taxon>Planctopirus</taxon>
    </lineage>
</organism>
<protein>
    <recommendedName>
        <fullName evidence="4">Stigma-specific protein, Stig1</fullName>
    </recommendedName>
</protein>
<gene>
    <name evidence="2" type="ORF">Spb1_03200</name>
</gene>
<dbReference type="EMBL" id="CP036299">
    <property type="protein sequence ID" value="QDV28457.1"/>
    <property type="molecule type" value="Genomic_DNA"/>
</dbReference>
<evidence type="ECO:0000256" key="1">
    <source>
        <dbReference type="SAM" id="SignalP"/>
    </source>
</evidence>
<evidence type="ECO:0000313" key="2">
    <source>
        <dbReference type="EMBL" id="QDV28457.1"/>
    </source>
</evidence>
<evidence type="ECO:0008006" key="4">
    <source>
        <dbReference type="Google" id="ProtNLM"/>
    </source>
</evidence>
<evidence type="ECO:0000313" key="3">
    <source>
        <dbReference type="Proteomes" id="UP000315349"/>
    </source>
</evidence>
<dbReference type="Proteomes" id="UP000315349">
    <property type="component" value="Chromosome"/>
</dbReference>
<reference evidence="2 3" key="1">
    <citation type="submission" date="2019-02" db="EMBL/GenBank/DDBJ databases">
        <title>Deep-cultivation of Planctomycetes and their phenomic and genomic characterization uncovers novel biology.</title>
        <authorList>
            <person name="Wiegand S."/>
            <person name="Jogler M."/>
            <person name="Boedeker C."/>
            <person name="Pinto D."/>
            <person name="Vollmers J."/>
            <person name="Rivas-Marin E."/>
            <person name="Kohn T."/>
            <person name="Peeters S.H."/>
            <person name="Heuer A."/>
            <person name="Rast P."/>
            <person name="Oberbeckmann S."/>
            <person name="Bunk B."/>
            <person name="Jeske O."/>
            <person name="Meyerdierks A."/>
            <person name="Storesund J.E."/>
            <person name="Kallscheuer N."/>
            <person name="Luecker S."/>
            <person name="Lage O.M."/>
            <person name="Pohl T."/>
            <person name="Merkel B.J."/>
            <person name="Hornburger P."/>
            <person name="Mueller R.-W."/>
            <person name="Bruemmer F."/>
            <person name="Labrenz M."/>
            <person name="Spormann A.M."/>
            <person name="Op den Camp H."/>
            <person name="Overmann J."/>
            <person name="Amann R."/>
            <person name="Jetten M.S.M."/>
            <person name="Mascher T."/>
            <person name="Medema M.H."/>
            <person name="Devos D.P."/>
            <person name="Kaster A.-K."/>
            <person name="Ovreas L."/>
            <person name="Rohde M."/>
            <person name="Galperin M.Y."/>
            <person name="Jogler C."/>
        </authorList>
    </citation>
    <scope>NUCLEOTIDE SEQUENCE [LARGE SCALE GENOMIC DNA]</scope>
    <source>
        <strain evidence="2 3">Spb1</strain>
    </source>
</reference>
<feature type="chain" id="PRO_5021912389" description="Stigma-specific protein, Stig1" evidence="1">
    <location>
        <begin position="21"/>
        <end position="273"/>
    </location>
</feature>
<feature type="signal peptide" evidence="1">
    <location>
        <begin position="1"/>
        <end position="20"/>
    </location>
</feature>
<accession>A0A518GIN5</accession>
<proteinExistence type="predicted"/>
<dbReference type="RefSeq" id="WP_186377729.1">
    <property type="nucleotide sequence ID" value="NZ_CP036299.1"/>
</dbReference>
<sequence precursor="true">MLRSFHIYLSRCLVALPLIAAGCISFGHKSTDCGPAGCQTGSCETGACSTGGCNNSPYDPTCGVQPCGGNKWGWKKSCNDCNSCNSCGTKCGSFCSGASSWWGHSANRNTTPEQYALGTVHRAHFHQMETNAEAADFILYYSDFVGESAELTPDGKDKILEIASRMRSAPFPVLVERTMHNADPELDNHRRQLVAQILTDLGNPDAYNRTFVATSYGPGKHSLEAAPEFYQNVFQNSGNDQFGNGAGGFGGGGFGGGGFGGGGFGGFGGGFGF</sequence>
<dbReference type="AlphaFoldDB" id="A0A518GIN5"/>
<name>A0A518GIN5_9PLAN</name>